<dbReference type="EMBL" id="CAJJDN010000051">
    <property type="protein sequence ID" value="CAD8087234.1"/>
    <property type="molecule type" value="Genomic_DNA"/>
</dbReference>
<dbReference type="PROSITE" id="PS50011">
    <property type="entry name" value="PROTEIN_KINASE_DOM"/>
    <property type="match status" value="1"/>
</dbReference>
<dbReference type="GO" id="GO:0005524">
    <property type="term" value="F:ATP binding"/>
    <property type="evidence" value="ECO:0007669"/>
    <property type="project" value="InterPro"/>
</dbReference>
<dbReference type="GO" id="GO:0004672">
    <property type="term" value="F:protein kinase activity"/>
    <property type="evidence" value="ECO:0007669"/>
    <property type="project" value="InterPro"/>
</dbReference>
<reference evidence="2" key="1">
    <citation type="submission" date="2021-01" db="EMBL/GenBank/DDBJ databases">
        <authorList>
            <consortium name="Genoscope - CEA"/>
            <person name="William W."/>
        </authorList>
    </citation>
    <scope>NUCLEOTIDE SEQUENCE</scope>
</reference>
<keyword evidence="3" id="KW-1185">Reference proteome</keyword>
<protein>
    <recommendedName>
        <fullName evidence="1">Protein kinase domain-containing protein</fullName>
    </recommendedName>
</protein>
<dbReference type="Pfam" id="PF00069">
    <property type="entry name" value="Pkinase"/>
    <property type="match status" value="1"/>
</dbReference>
<dbReference type="InterPro" id="IPR000719">
    <property type="entry name" value="Prot_kinase_dom"/>
</dbReference>
<comment type="caution">
    <text evidence="2">The sequence shown here is derived from an EMBL/GenBank/DDBJ whole genome shotgun (WGS) entry which is preliminary data.</text>
</comment>
<accession>A0A8S1NKR5</accession>
<evidence type="ECO:0000313" key="3">
    <source>
        <dbReference type="Proteomes" id="UP000692954"/>
    </source>
</evidence>
<gene>
    <name evidence="2" type="ORF">PSON_ATCC_30995.1.T0510078</name>
</gene>
<evidence type="ECO:0000259" key="1">
    <source>
        <dbReference type="PROSITE" id="PS50011"/>
    </source>
</evidence>
<dbReference type="Proteomes" id="UP000692954">
    <property type="component" value="Unassembled WGS sequence"/>
</dbReference>
<feature type="domain" description="Protein kinase" evidence="1">
    <location>
        <begin position="1"/>
        <end position="104"/>
    </location>
</feature>
<proteinExistence type="predicted"/>
<sequence>MTLTIGMLGYMASEVVQSKQNFNFADIFSLDCLFYLMNYGQLPFSDQNHQIYLYETENKSINKIHQKKSFIMTILHFKKYSSLSILCQNIITIKELARQIYQVF</sequence>
<evidence type="ECO:0000313" key="2">
    <source>
        <dbReference type="EMBL" id="CAD8087234.1"/>
    </source>
</evidence>
<dbReference type="OrthoDB" id="288381at2759"/>
<name>A0A8S1NKR5_9CILI</name>
<dbReference type="AlphaFoldDB" id="A0A8S1NKR5"/>
<organism evidence="2 3">
    <name type="scientific">Paramecium sonneborni</name>
    <dbReference type="NCBI Taxonomy" id="65129"/>
    <lineage>
        <taxon>Eukaryota</taxon>
        <taxon>Sar</taxon>
        <taxon>Alveolata</taxon>
        <taxon>Ciliophora</taxon>
        <taxon>Intramacronucleata</taxon>
        <taxon>Oligohymenophorea</taxon>
        <taxon>Peniculida</taxon>
        <taxon>Parameciidae</taxon>
        <taxon>Paramecium</taxon>
    </lineage>
</organism>